<dbReference type="OrthoDB" id="9806864at2"/>
<dbReference type="PROSITE" id="PS50995">
    <property type="entry name" value="HTH_MARR_2"/>
    <property type="match status" value="1"/>
</dbReference>
<dbReference type="Pfam" id="PF22381">
    <property type="entry name" value="Staph_reg_Sar_Rot"/>
    <property type="match status" value="1"/>
</dbReference>
<dbReference type="SUPFAM" id="SSF46785">
    <property type="entry name" value="Winged helix' DNA-binding domain"/>
    <property type="match status" value="1"/>
</dbReference>
<comment type="subcellular location">
    <subcellularLocation>
        <location evidence="1">Cytoplasm</location>
    </subcellularLocation>
</comment>
<dbReference type="Gene3D" id="1.10.10.10">
    <property type="entry name" value="Winged helix-like DNA-binding domain superfamily/Winged helix DNA-binding domain"/>
    <property type="match status" value="1"/>
</dbReference>
<evidence type="ECO:0000256" key="8">
    <source>
        <dbReference type="ARBA" id="ARBA00047207"/>
    </source>
</evidence>
<protein>
    <recommendedName>
        <fullName evidence="7">HTH-type transcriptional regulator SarZ</fullName>
    </recommendedName>
    <alternativeName>
        <fullName evidence="8">Staphylococcal accessory regulator Z</fullName>
    </alternativeName>
</protein>
<dbReference type="PANTHER" id="PTHR42756:SF1">
    <property type="entry name" value="TRANSCRIPTIONAL REPRESSOR OF EMRAB OPERON"/>
    <property type="match status" value="1"/>
</dbReference>
<reference evidence="11" key="1">
    <citation type="submission" date="2016-08" db="EMBL/GenBank/DDBJ databases">
        <authorList>
            <person name="Varghese N."/>
            <person name="Submissions Spin"/>
        </authorList>
    </citation>
    <scope>NUCLEOTIDE SEQUENCE [LARGE SCALE GENOMIC DNA]</scope>
    <source>
        <strain evidence="11">SGD-1123</strain>
    </source>
</reference>
<keyword evidence="11" id="KW-1185">Reference proteome</keyword>
<dbReference type="GO" id="GO:0005737">
    <property type="term" value="C:cytoplasm"/>
    <property type="evidence" value="ECO:0007669"/>
    <property type="project" value="UniProtKB-SubCell"/>
</dbReference>
<evidence type="ECO:0000256" key="2">
    <source>
        <dbReference type="ARBA" id="ARBA00022490"/>
    </source>
</evidence>
<keyword evidence="5" id="KW-0804">Transcription</keyword>
<evidence type="ECO:0000256" key="6">
    <source>
        <dbReference type="ARBA" id="ARBA00046337"/>
    </source>
</evidence>
<dbReference type="InterPro" id="IPR036390">
    <property type="entry name" value="WH_DNA-bd_sf"/>
</dbReference>
<dbReference type="AlphaFoldDB" id="A0A0V8H8K4"/>
<evidence type="ECO:0000256" key="1">
    <source>
        <dbReference type="ARBA" id="ARBA00004496"/>
    </source>
</evidence>
<organism evidence="10 11">
    <name type="scientific">[Bacillus] enclensis</name>
    <dbReference type="NCBI Taxonomy" id="1402860"/>
    <lineage>
        <taxon>Bacteria</taxon>
        <taxon>Bacillati</taxon>
        <taxon>Bacillota</taxon>
        <taxon>Bacilli</taxon>
        <taxon>Bacillales</taxon>
        <taxon>Bacillaceae</taxon>
        <taxon>Rossellomorea</taxon>
    </lineage>
</organism>
<keyword evidence="4 10" id="KW-0238">DNA-binding</keyword>
<dbReference type="FunFam" id="1.10.10.10:FF:000163">
    <property type="entry name" value="MarR family transcriptional regulator"/>
    <property type="match status" value="1"/>
</dbReference>
<dbReference type="SMART" id="SM00347">
    <property type="entry name" value="HTH_MARR"/>
    <property type="match status" value="1"/>
</dbReference>
<dbReference type="GO" id="GO:0003677">
    <property type="term" value="F:DNA binding"/>
    <property type="evidence" value="ECO:0007669"/>
    <property type="project" value="UniProtKB-KW"/>
</dbReference>
<evidence type="ECO:0000256" key="5">
    <source>
        <dbReference type="ARBA" id="ARBA00023163"/>
    </source>
</evidence>
<comment type="similarity">
    <text evidence="6">Belongs to the SarZ family.</text>
</comment>
<dbReference type="RefSeq" id="WP_058299758.1">
    <property type="nucleotide sequence ID" value="NZ_FMAU01000007.1"/>
</dbReference>
<evidence type="ECO:0000256" key="4">
    <source>
        <dbReference type="ARBA" id="ARBA00023125"/>
    </source>
</evidence>
<accession>A0A0V8H8K4</accession>
<evidence type="ECO:0000259" key="9">
    <source>
        <dbReference type="PROSITE" id="PS50995"/>
    </source>
</evidence>
<evidence type="ECO:0000256" key="7">
    <source>
        <dbReference type="ARBA" id="ARBA00047188"/>
    </source>
</evidence>
<proteinExistence type="inferred from homology"/>
<dbReference type="GO" id="GO:0003700">
    <property type="term" value="F:DNA-binding transcription factor activity"/>
    <property type="evidence" value="ECO:0007669"/>
    <property type="project" value="InterPro"/>
</dbReference>
<dbReference type="EMBL" id="FMAU01000007">
    <property type="protein sequence ID" value="SCC31683.1"/>
    <property type="molecule type" value="Genomic_DNA"/>
</dbReference>
<evidence type="ECO:0000313" key="11">
    <source>
        <dbReference type="Proteomes" id="UP000181997"/>
    </source>
</evidence>
<dbReference type="InterPro" id="IPR036388">
    <property type="entry name" value="WH-like_DNA-bd_sf"/>
</dbReference>
<gene>
    <name evidence="10" type="ORF">GA0061094_3920</name>
</gene>
<feature type="domain" description="HTH marR-type" evidence="9">
    <location>
        <begin position="8"/>
        <end position="138"/>
    </location>
</feature>
<sequence>MDDVLLLENQICFKIYTAEREITKLYRGLLEEIGVTYPQYLALLVLWEKAQITVKELGKKLFLDSGTLTPMLKRMEGNGLLIRERSKEDERSVIISLTDKGARLKEKASCIPTRLLENLDMEGNELEQLNDTLTTILSKLKDRE</sequence>
<keyword evidence="3" id="KW-0805">Transcription regulation</keyword>
<dbReference type="InterPro" id="IPR000835">
    <property type="entry name" value="HTH_MarR-typ"/>
</dbReference>
<dbReference type="PRINTS" id="PR00598">
    <property type="entry name" value="HTHMARR"/>
</dbReference>
<dbReference type="InterPro" id="IPR055166">
    <property type="entry name" value="Transc_reg_Sar_Rot_HTH"/>
</dbReference>
<evidence type="ECO:0000256" key="3">
    <source>
        <dbReference type="ARBA" id="ARBA00023015"/>
    </source>
</evidence>
<evidence type="ECO:0000313" key="10">
    <source>
        <dbReference type="EMBL" id="SCC31683.1"/>
    </source>
</evidence>
<keyword evidence="2" id="KW-0963">Cytoplasm</keyword>
<name>A0A0V8H8K4_9BACI</name>
<dbReference type="PANTHER" id="PTHR42756">
    <property type="entry name" value="TRANSCRIPTIONAL REGULATOR, MARR"/>
    <property type="match status" value="1"/>
</dbReference>
<dbReference type="Proteomes" id="UP000181997">
    <property type="component" value="Unassembled WGS sequence"/>
</dbReference>